<dbReference type="Pfam" id="PF17917">
    <property type="entry name" value="RT_RNaseH"/>
    <property type="match status" value="1"/>
</dbReference>
<dbReference type="InterPro" id="IPR043502">
    <property type="entry name" value="DNA/RNA_pol_sf"/>
</dbReference>
<evidence type="ECO:0000313" key="8">
    <source>
        <dbReference type="EMBL" id="EZG77397.1"/>
    </source>
</evidence>
<dbReference type="OrthoDB" id="2013610at2759"/>
<dbReference type="InterPro" id="IPR041373">
    <property type="entry name" value="RT_RNaseH"/>
</dbReference>
<dbReference type="GO" id="GO:0016787">
    <property type="term" value="F:hydrolase activity"/>
    <property type="evidence" value="ECO:0007669"/>
    <property type="project" value="UniProtKB-KW"/>
</dbReference>
<dbReference type="RefSeq" id="XP_011129515.1">
    <property type="nucleotide sequence ID" value="XM_011131213.1"/>
</dbReference>
<evidence type="ECO:0000313" key="9">
    <source>
        <dbReference type="Proteomes" id="UP000019763"/>
    </source>
</evidence>
<feature type="domain" description="Reverse transcriptase RNase H-like" evidence="7">
    <location>
        <begin position="46"/>
        <end position="102"/>
    </location>
</feature>
<reference evidence="8" key="1">
    <citation type="submission" date="2013-12" db="EMBL/GenBank/DDBJ databases">
        <authorList>
            <person name="Omoto C.K."/>
            <person name="Sibley D."/>
            <person name="Venepally P."/>
            <person name="Hadjithomas M."/>
            <person name="Karamycheva S."/>
            <person name="Brunk B."/>
            <person name="Roos D."/>
            <person name="Caler E."/>
            <person name="Lorenzi H."/>
        </authorList>
    </citation>
    <scope>NUCLEOTIDE SEQUENCE</scope>
</reference>
<keyword evidence="5" id="KW-0378">Hydrolase</keyword>
<dbReference type="GO" id="GO:0003964">
    <property type="term" value="F:RNA-directed DNA polymerase activity"/>
    <property type="evidence" value="ECO:0007669"/>
    <property type="project" value="UniProtKB-KW"/>
</dbReference>
<evidence type="ECO:0000256" key="5">
    <source>
        <dbReference type="ARBA" id="ARBA00022801"/>
    </source>
</evidence>
<dbReference type="EMBL" id="AFNH02000325">
    <property type="protein sequence ID" value="EZG77397.1"/>
    <property type="molecule type" value="Genomic_DNA"/>
</dbReference>
<comment type="caution">
    <text evidence="8">The sequence shown here is derived from an EMBL/GenBank/DDBJ whole genome shotgun (WGS) entry which is preliminary data.</text>
</comment>
<dbReference type="GO" id="GO:0004519">
    <property type="term" value="F:endonuclease activity"/>
    <property type="evidence" value="ECO:0007669"/>
    <property type="project" value="UniProtKB-KW"/>
</dbReference>
<keyword evidence="3" id="KW-0540">Nuclease</keyword>
<dbReference type="GeneID" id="22911637"/>
<keyword evidence="9" id="KW-1185">Reference proteome</keyword>
<evidence type="ECO:0000256" key="2">
    <source>
        <dbReference type="ARBA" id="ARBA00022695"/>
    </source>
</evidence>
<evidence type="ECO:0000259" key="7">
    <source>
        <dbReference type="Pfam" id="PF17917"/>
    </source>
</evidence>
<evidence type="ECO:0000256" key="6">
    <source>
        <dbReference type="ARBA" id="ARBA00022918"/>
    </source>
</evidence>
<keyword evidence="2" id="KW-0548">Nucleotidyltransferase</keyword>
<keyword evidence="1" id="KW-0808">Transferase</keyword>
<name>A0A023BA15_GRENI</name>
<dbReference type="VEuPathDB" id="CryptoDB:GNI_042660"/>
<dbReference type="AlphaFoldDB" id="A0A023BA15"/>
<organism evidence="8 9">
    <name type="scientific">Gregarina niphandrodes</name>
    <name type="common">Septate eugregarine</name>
    <dbReference type="NCBI Taxonomy" id="110365"/>
    <lineage>
        <taxon>Eukaryota</taxon>
        <taxon>Sar</taxon>
        <taxon>Alveolata</taxon>
        <taxon>Apicomplexa</taxon>
        <taxon>Conoidasida</taxon>
        <taxon>Gregarinasina</taxon>
        <taxon>Eugregarinorida</taxon>
        <taxon>Gregarinidae</taxon>
        <taxon>Gregarina</taxon>
    </lineage>
</organism>
<keyword evidence="6" id="KW-0695">RNA-directed DNA polymerase</keyword>
<accession>A0A023BA15</accession>
<protein>
    <recommendedName>
        <fullName evidence="7">Reverse transcriptase RNase H-like domain-containing protein</fullName>
    </recommendedName>
</protein>
<proteinExistence type="predicted"/>
<dbReference type="SUPFAM" id="SSF56672">
    <property type="entry name" value="DNA/RNA polymerases"/>
    <property type="match status" value="1"/>
</dbReference>
<evidence type="ECO:0000256" key="1">
    <source>
        <dbReference type="ARBA" id="ARBA00022679"/>
    </source>
</evidence>
<evidence type="ECO:0000256" key="4">
    <source>
        <dbReference type="ARBA" id="ARBA00022759"/>
    </source>
</evidence>
<dbReference type="Proteomes" id="UP000019763">
    <property type="component" value="Unassembled WGS sequence"/>
</dbReference>
<keyword evidence="4" id="KW-0255">Endonuclease</keyword>
<evidence type="ECO:0000256" key="3">
    <source>
        <dbReference type="ARBA" id="ARBA00022722"/>
    </source>
</evidence>
<sequence>MKPTVDYLGYKVGRDGIKVRSKSVKSVTAPPTNKAELQSFLGLVGFPVYTDASGVGVGAALMQEQDGQEVPLECMQAVSCQTQNEGGVRTRERELYTIKYAVLDGGETTSA</sequence>
<gene>
    <name evidence="8" type="ORF">GNI_042660</name>
</gene>